<name>A0A381PDE0_9ZZZZ</name>
<feature type="domain" description="Aminoglycoside phosphotransferase" evidence="1">
    <location>
        <begin position="26"/>
        <end position="245"/>
    </location>
</feature>
<evidence type="ECO:0000313" key="2">
    <source>
        <dbReference type="EMBL" id="SUZ65016.1"/>
    </source>
</evidence>
<dbReference type="AlphaFoldDB" id="A0A381PDE0"/>
<sequence>MSVVKEGLLEWSNEKLRDSGRTEMTEIEPLRQEASTREYFRLKGKENSHIGVLSPPKTELNEQFIFLSKFLRKQGVTVPEVLYSDLTTGRMLLEDFGDDTYQFKLNKKNFHHLFSAAIDEMIGFHSCPPESKIPSLGEKEIENQMLLFEEWFLNTLLEEKLSSDEKKLFSNLYREIINDLKDQPKVLCHFDFESRNLMALPNGNAGVLDFQDAVFGPIFLDPVALFKDLYLDISDKEVDALLGEYISRSNEIGLNQELDIEDARRSFDLTGLQRQLRILGTLSRLHLRDNKSFRLPDLHKTLNFVVETCNKYEELNEVSSYLKKKIVPLLAQALKKIL</sequence>
<evidence type="ECO:0000259" key="1">
    <source>
        <dbReference type="Pfam" id="PF01636"/>
    </source>
</evidence>
<proteinExistence type="predicted"/>
<gene>
    <name evidence="2" type="ORF">METZ01_LOCUS17870</name>
</gene>
<dbReference type="SUPFAM" id="SSF56112">
    <property type="entry name" value="Protein kinase-like (PK-like)"/>
    <property type="match status" value="1"/>
</dbReference>
<dbReference type="Pfam" id="PF01636">
    <property type="entry name" value="APH"/>
    <property type="match status" value="1"/>
</dbReference>
<accession>A0A381PDE0</accession>
<dbReference type="Gene3D" id="3.90.1200.10">
    <property type="match status" value="1"/>
</dbReference>
<dbReference type="EMBL" id="UINC01000949">
    <property type="protein sequence ID" value="SUZ65016.1"/>
    <property type="molecule type" value="Genomic_DNA"/>
</dbReference>
<dbReference type="Gene3D" id="3.30.200.20">
    <property type="entry name" value="Phosphorylase Kinase, domain 1"/>
    <property type="match status" value="1"/>
</dbReference>
<protein>
    <recommendedName>
        <fullName evidence="1">Aminoglycoside phosphotransferase domain-containing protein</fullName>
    </recommendedName>
</protein>
<reference evidence="2" key="1">
    <citation type="submission" date="2018-05" db="EMBL/GenBank/DDBJ databases">
        <authorList>
            <person name="Lanie J.A."/>
            <person name="Ng W.-L."/>
            <person name="Kazmierczak K.M."/>
            <person name="Andrzejewski T.M."/>
            <person name="Davidsen T.M."/>
            <person name="Wayne K.J."/>
            <person name="Tettelin H."/>
            <person name="Glass J.I."/>
            <person name="Rusch D."/>
            <person name="Podicherti R."/>
            <person name="Tsui H.-C.T."/>
            <person name="Winkler M.E."/>
        </authorList>
    </citation>
    <scope>NUCLEOTIDE SEQUENCE</scope>
</reference>
<dbReference type="InterPro" id="IPR011009">
    <property type="entry name" value="Kinase-like_dom_sf"/>
</dbReference>
<organism evidence="2">
    <name type="scientific">marine metagenome</name>
    <dbReference type="NCBI Taxonomy" id="408172"/>
    <lineage>
        <taxon>unclassified sequences</taxon>
        <taxon>metagenomes</taxon>
        <taxon>ecological metagenomes</taxon>
    </lineage>
</organism>
<dbReference type="InterPro" id="IPR002575">
    <property type="entry name" value="Aminoglycoside_PTrfase"/>
</dbReference>